<dbReference type="Proteomes" id="UP000668214">
    <property type="component" value="Unassembled WGS sequence"/>
</dbReference>
<keyword evidence="3" id="KW-0964">Secreted</keyword>
<keyword evidence="4 5" id="KW-0732">Signal</keyword>
<feature type="non-terminal residue" evidence="6">
    <location>
        <position position="1"/>
    </location>
</feature>
<organism evidence="6 7">
    <name type="scientific">Pseudoatta argentina</name>
    <dbReference type="NCBI Taxonomy" id="621737"/>
    <lineage>
        <taxon>Eukaryota</taxon>
        <taxon>Metazoa</taxon>
        <taxon>Ecdysozoa</taxon>
        <taxon>Arthropoda</taxon>
        <taxon>Hexapoda</taxon>
        <taxon>Insecta</taxon>
        <taxon>Pterygota</taxon>
        <taxon>Neoptera</taxon>
        <taxon>Endopterygota</taxon>
        <taxon>Hymenoptera</taxon>
        <taxon>Apocrita</taxon>
        <taxon>Aculeata</taxon>
        <taxon>Formicoidea</taxon>
        <taxon>Formicidae</taxon>
        <taxon>Myrmicinae</taxon>
        <taxon>Pseudoatta</taxon>
    </lineage>
</organism>
<gene>
    <name evidence="6" type="primary">Mrjp3</name>
    <name evidence="6" type="ORF">G6Z78_0001393</name>
</gene>
<dbReference type="Pfam" id="PF03022">
    <property type="entry name" value="MRJP"/>
    <property type="match status" value="1"/>
</dbReference>
<evidence type="ECO:0000256" key="4">
    <source>
        <dbReference type="ARBA" id="ARBA00022729"/>
    </source>
</evidence>
<dbReference type="InterPro" id="IPR017996">
    <property type="entry name" value="MRJP/yellow-related"/>
</dbReference>
<dbReference type="PANTHER" id="PTHR46060">
    <property type="entry name" value="MARINER MOS1 TRANSPOSASE-LIKE PROTEIN"/>
    <property type="match status" value="1"/>
</dbReference>
<name>A0A836JNQ9_9HYME</name>
<comment type="subcellular location">
    <subcellularLocation>
        <location evidence="1">Secreted</location>
    </subcellularLocation>
</comment>
<dbReference type="GO" id="GO:0005576">
    <property type="term" value="C:extracellular region"/>
    <property type="evidence" value="ECO:0007669"/>
    <property type="project" value="UniProtKB-SubCell"/>
</dbReference>
<dbReference type="PRINTS" id="PR01366">
    <property type="entry name" value="ROYALJELLY"/>
</dbReference>
<dbReference type="GO" id="GO:0003676">
    <property type="term" value="F:nucleic acid binding"/>
    <property type="evidence" value="ECO:0007669"/>
    <property type="project" value="InterPro"/>
</dbReference>
<evidence type="ECO:0000313" key="6">
    <source>
        <dbReference type="EMBL" id="KAG5319041.1"/>
    </source>
</evidence>
<evidence type="ECO:0000313" key="7">
    <source>
        <dbReference type="Proteomes" id="UP000668214"/>
    </source>
</evidence>
<feature type="chain" id="PRO_5032645885" evidence="5">
    <location>
        <begin position="20"/>
        <end position="514"/>
    </location>
</feature>
<comment type="similarity">
    <text evidence="2">Belongs to the major royal jelly protein family.</text>
</comment>
<evidence type="ECO:0000256" key="1">
    <source>
        <dbReference type="ARBA" id="ARBA00004613"/>
    </source>
</evidence>
<accession>A0A836JNQ9</accession>
<evidence type="ECO:0000256" key="2">
    <source>
        <dbReference type="ARBA" id="ARBA00009127"/>
    </source>
</evidence>
<dbReference type="Gene3D" id="2.120.10.30">
    <property type="entry name" value="TolB, C-terminal domain"/>
    <property type="match status" value="1"/>
</dbReference>
<keyword evidence="7" id="KW-1185">Reference proteome</keyword>
<dbReference type="InterPro" id="IPR052709">
    <property type="entry name" value="Transposase-MT_Hybrid"/>
</dbReference>
<dbReference type="PANTHER" id="PTHR46060:SF1">
    <property type="entry name" value="MARINER MOS1 TRANSPOSASE-LIKE PROTEIN"/>
    <property type="match status" value="1"/>
</dbReference>
<feature type="non-terminal residue" evidence="6">
    <location>
        <position position="514"/>
    </location>
</feature>
<comment type="caution">
    <text evidence="6">The sequence shown here is derived from an EMBL/GenBank/DDBJ whole genome shotgun (WGS) entry which is preliminary data.</text>
</comment>
<dbReference type="EMBL" id="JAANIA010001757">
    <property type="protein sequence ID" value="KAG5319041.1"/>
    <property type="molecule type" value="Genomic_DNA"/>
</dbReference>
<proteinExistence type="inferred from homology"/>
<dbReference type="Gene3D" id="3.30.420.10">
    <property type="entry name" value="Ribonuclease H-like superfamily/Ribonuclease H"/>
    <property type="match status" value="1"/>
</dbReference>
<dbReference type="InterPro" id="IPR036397">
    <property type="entry name" value="RNaseH_sf"/>
</dbReference>
<evidence type="ECO:0000256" key="5">
    <source>
        <dbReference type="SAM" id="SignalP"/>
    </source>
</evidence>
<reference evidence="6" key="1">
    <citation type="submission" date="2020-02" db="EMBL/GenBank/DDBJ databases">
        <title>Relaxed selection underlies rapid genomic changes in the transitions from sociality to social parasitism in ants.</title>
        <authorList>
            <person name="Bi X."/>
        </authorList>
    </citation>
    <scope>NUCLEOTIDE SEQUENCE</scope>
    <source>
        <strain evidence="6">BGI-DK2014c</strain>
        <tissue evidence="6">Whole body</tissue>
    </source>
</reference>
<protein>
    <submittedName>
        <fullName evidence="6">MRJP3 protein</fullName>
    </submittedName>
</protein>
<evidence type="ECO:0000256" key="3">
    <source>
        <dbReference type="ARBA" id="ARBA00022525"/>
    </source>
</evidence>
<dbReference type="AlphaFoldDB" id="A0A836JNQ9"/>
<dbReference type="InterPro" id="IPR011042">
    <property type="entry name" value="6-blade_b-propeller_TolB-like"/>
</dbReference>
<feature type="signal peptide" evidence="5">
    <location>
        <begin position="1"/>
        <end position="19"/>
    </location>
</feature>
<sequence>MGHSLFALPILSTAIVSFGLEVNVVHKWKHCQYDWESEQQKEVAISSGAYSSYMSIFIDAKRVNNGRVFVTAPRELDPSSPATLATVTDKTGSRSPLLHPYLSCVSAQEVVYDIQCNHIIILDNGKIGFDQICNPKLLIFNLKNDTLVKIIYIPLDIATNRTGAGHLATPIIYYPKTCKRFLDEMIIFIADIQGSGLIVYDSSKKSIYRIESDFMNRRDVIVSVAGQNFTYTGDLYYASISKNKIYKVKIKMLLKCPNKKEANENSKLVKRIANPILSITTAEHVIFYSNVQNMSILGTNIYKKSDENMYYFNAVKRNINYKVVFAQDSKKLQFISGLKYSSYWDQLTYFSDRYQRFVLGTVKLNEIHFRYMEMDLCRDWFRRFKNNDFQLEDKERSGAPKKFQDKELEQLLDEDPSQTLSELGKILQVDESTVSTITGDRYRLQLMRLSRALNEKRPLYAQRHDKVILLHDNARPHVAKPVKTYLETLNWEVLPHPPYSPDIAPSDFHLFRST</sequence>